<dbReference type="InterPro" id="IPR036514">
    <property type="entry name" value="SGNH_hydro_sf"/>
</dbReference>
<evidence type="ECO:0000256" key="1">
    <source>
        <dbReference type="ARBA" id="ARBA00022729"/>
    </source>
</evidence>
<feature type="transmembrane region" description="Helical" evidence="3">
    <location>
        <begin position="9"/>
        <end position="29"/>
    </location>
</feature>
<gene>
    <name evidence="4" type="ORF">AMS68_006874</name>
</gene>
<organism evidence="4 5">
    <name type="scientific">Peltaster fructicola</name>
    <dbReference type="NCBI Taxonomy" id="286661"/>
    <lineage>
        <taxon>Eukaryota</taxon>
        <taxon>Fungi</taxon>
        <taxon>Dikarya</taxon>
        <taxon>Ascomycota</taxon>
        <taxon>Pezizomycotina</taxon>
        <taxon>Dothideomycetes</taxon>
        <taxon>Dothideomycetes incertae sedis</taxon>
        <taxon>Peltaster</taxon>
    </lineage>
</organism>
<evidence type="ECO:0000313" key="4">
    <source>
        <dbReference type="EMBL" id="QIX01357.1"/>
    </source>
</evidence>
<sequence length="344" mass="38692">MKERPDRRLAVCVFTVISIGFLFAVYSVLPTWTLPTTSSTHADSKETQDRPDEHVEPTTPSSSSDHESLTMGQTASSLSTSTFLTTSVIPSTTLTASISPTPDLKQSPYVKTHIGPHWHKWHAVEQLVVFGDSWSSTGFDLAGQAPSANNPMGNPAYPGATVTNGANWVDYLTYERNESLIETVDLAVGGATIDKMLIRPIMSFVDLLKSFKDQTEEWKSYEWPWTPDTSLFTVWFGVNDITCYTNETRHYFATEFEIMSDLLDQLYVKGARNFLIFNVPPLEKAPIFQDTGFPDWLKAIEQWNHNVSTVVQNLTTTYEDTTTFHFDAWKMFDDVMRVSGIAIV</sequence>
<dbReference type="EMBL" id="CP051142">
    <property type="protein sequence ID" value="QIX01357.1"/>
    <property type="molecule type" value="Genomic_DNA"/>
</dbReference>
<dbReference type="AlphaFoldDB" id="A0A6H0Y2X6"/>
<dbReference type="SUPFAM" id="SSF52266">
    <property type="entry name" value="SGNH hydrolase"/>
    <property type="match status" value="1"/>
</dbReference>
<dbReference type="Pfam" id="PF00657">
    <property type="entry name" value="Lipase_GDSL"/>
    <property type="match status" value="1"/>
</dbReference>
<keyword evidence="3" id="KW-0472">Membrane</keyword>
<keyword evidence="3" id="KW-1133">Transmembrane helix</keyword>
<proteinExistence type="predicted"/>
<dbReference type="PANTHER" id="PTHR45642">
    <property type="entry name" value="GDSL ESTERASE/LIPASE EXL3"/>
    <property type="match status" value="1"/>
</dbReference>
<dbReference type="GO" id="GO:0016788">
    <property type="term" value="F:hydrolase activity, acting on ester bonds"/>
    <property type="evidence" value="ECO:0007669"/>
    <property type="project" value="InterPro"/>
</dbReference>
<reference evidence="4 5" key="1">
    <citation type="journal article" date="2016" name="Sci. Rep.">
        <title>Peltaster fructicola genome reveals evolution from an invasive phytopathogen to an ectophytic parasite.</title>
        <authorList>
            <person name="Xu C."/>
            <person name="Chen H."/>
            <person name="Gleason M.L."/>
            <person name="Xu J.R."/>
            <person name="Liu H."/>
            <person name="Zhang R."/>
            <person name="Sun G."/>
        </authorList>
    </citation>
    <scope>NUCLEOTIDE SEQUENCE [LARGE SCALE GENOMIC DNA]</scope>
    <source>
        <strain evidence="4 5">LNHT1506</strain>
    </source>
</reference>
<evidence type="ECO:0000256" key="3">
    <source>
        <dbReference type="SAM" id="Phobius"/>
    </source>
</evidence>
<dbReference type="OrthoDB" id="1600564at2759"/>
<protein>
    <submittedName>
        <fullName evidence="4">Uncharacterized protein</fullName>
    </submittedName>
</protein>
<dbReference type="InterPro" id="IPR050592">
    <property type="entry name" value="GDSL_lipolytic_enzyme"/>
</dbReference>
<evidence type="ECO:0000256" key="2">
    <source>
        <dbReference type="SAM" id="MobiDB-lite"/>
    </source>
</evidence>
<feature type="compositionally biased region" description="Basic and acidic residues" evidence="2">
    <location>
        <begin position="42"/>
        <end position="56"/>
    </location>
</feature>
<evidence type="ECO:0000313" key="5">
    <source>
        <dbReference type="Proteomes" id="UP000503462"/>
    </source>
</evidence>
<dbReference type="Proteomes" id="UP000503462">
    <property type="component" value="Chromosome 4"/>
</dbReference>
<dbReference type="Gene3D" id="3.40.50.1110">
    <property type="entry name" value="SGNH hydrolase"/>
    <property type="match status" value="1"/>
</dbReference>
<keyword evidence="1" id="KW-0732">Signal</keyword>
<keyword evidence="3" id="KW-0812">Transmembrane</keyword>
<name>A0A6H0Y2X6_9PEZI</name>
<feature type="region of interest" description="Disordered" evidence="2">
    <location>
        <begin position="37"/>
        <end position="77"/>
    </location>
</feature>
<accession>A0A6H0Y2X6</accession>
<dbReference type="InterPro" id="IPR001087">
    <property type="entry name" value="GDSL"/>
</dbReference>
<dbReference type="PANTHER" id="PTHR45642:SF139">
    <property type="entry name" value="SGNH HYDROLASE-TYPE ESTERASE DOMAIN-CONTAINING PROTEIN"/>
    <property type="match status" value="1"/>
</dbReference>
<keyword evidence="5" id="KW-1185">Reference proteome</keyword>